<feature type="domain" description="Cellulase Ig-like" evidence="11">
    <location>
        <begin position="28"/>
        <end position="98"/>
    </location>
</feature>
<keyword evidence="4 6" id="KW-0326">Glycosidase</keyword>
<gene>
    <name evidence="12" type="ORF">SAMN05661053_2427</name>
</gene>
<dbReference type="InterPro" id="IPR008928">
    <property type="entry name" value="6-hairpin_glycosidase_sf"/>
</dbReference>
<evidence type="ECO:0000259" key="11">
    <source>
        <dbReference type="Pfam" id="PF02927"/>
    </source>
</evidence>
<accession>A0A380S7L3</accession>
<dbReference type="InterPro" id="IPR018221">
    <property type="entry name" value="Glyco_hydro_9_His_AS"/>
</dbReference>
<feature type="active site" evidence="6">
    <location>
        <position position="476"/>
    </location>
</feature>
<evidence type="ECO:0000256" key="4">
    <source>
        <dbReference type="ARBA" id="ARBA00023295"/>
    </source>
</evidence>
<reference evidence="12 13" key="1">
    <citation type="submission" date="2017-08" db="EMBL/GenBank/DDBJ databases">
        <authorList>
            <person name="de Groot N.N."/>
        </authorList>
    </citation>
    <scope>NUCLEOTIDE SEQUENCE [LARGE SCALE GENOMIC DNA]</scope>
    <source>
        <strain evidence="12 13">HM2</strain>
    </source>
</reference>
<dbReference type="PANTHER" id="PTHR22298">
    <property type="entry name" value="ENDO-1,4-BETA-GLUCANASE"/>
    <property type="match status" value="1"/>
</dbReference>
<dbReference type="PROSITE" id="PS00592">
    <property type="entry name" value="GH9_2"/>
    <property type="match status" value="1"/>
</dbReference>
<feature type="chain" id="PRO_5016483995" description="Endoglucanase" evidence="8">
    <location>
        <begin position="24"/>
        <end position="675"/>
    </location>
</feature>
<evidence type="ECO:0000256" key="8">
    <source>
        <dbReference type="RuleBase" id="RU361166"/>
    </source>
</evidence>
<evidence type="ECO:0000256" key="9">
    <source>
        <dbReference type="SAM" id="MobiDB-lite"/>
    </source>
</evidence>
<dbReference type="InterPro" id="IPR014756">
    <property type="entry name" value="Ig_E-set"/>
</dbReference>
<evidence type="ECO:0000256" key="2">
    <source>
        <dbReference type="ARBA" id="ARBA00022801"/>
    </source>
</evidence>
<comment type="similarity">
    <text evidence="1 6 8">Belongs to the glycosyl hydrolase 9 (cellulase E) family.</text>
</comment>
<feature type="active site" evidence="7">
    <location>
        <position position="535"/>
    </location>
</feature>
<dbReference type="InterPro" id="IPR012341">
    <property type="entry name" value="6hp_glycosidase-like_sf"/>
</dbReference>
<organism evidence="12 13">
    <name type="scientific">Fibrobacter succinogenes</name>
    <name type="common">Bacteroides succinogenes</name>
    <dbReference type="NCBI Taxonomy" id="833"/>
    <lineage>
        <taxon>Bacteria</taxon>
        <taxon>Pseudomonadati</taxon>
        <taxon>Fibrobacterota</taxon>
        <taxon>Fibrobacteria</taxon>
        <taxon>Fibrobacterales</taxon>
        <taxon>Fibrobacteraceae</taxon>
        <taxon>Fibrobacter</taxon>
    </lineage>
</organism>
<feature type="domain" description="Glycoside hydrolase family 9" evidence="10">
    <location>
        <begin position="112"/>
        <end position="547"/>
    </location>
</feature>
<dbReference type="InterPro" id="IPR004197">
    <property type="entry name" value="Cellulase_Ig-like"/>
</dbReference>
<dbReference type="Pfam" id="PF02927">
    <property type="entry name" value="CelD_N"/>
    <property type="match status" value="1"/>
</dbReference>
<evidence type="ECO:0000313" key="12">
    <source>
        <dbReference type="EMBL" id="SUQ25013.1"/>
    </source>
</evidence>
<dbReference type="Proteomes" id="UP000255423">
    <property type="component" value="Unassembled WGS sequence"/>
</dbReference>
<dbReference type="SUPFAM" id="SSF48208">
    <property type="entry name" value="Six-hairpin glycosidases"/>
    <property type="match status" value="1"/>
</dbReference>
<feature type="signal peptide" evidence="8">
    <location>
        <begin position="1"/>
        <end position="23"/>
    </location>
</feature>
<keyword evidence="8" id="KW-0732">Signal</keyword>
<dbReference type="Gene3D" id="2.60.40.10">
    <property type="entry name" value="Immunoglobulins"/>
    <property type="match status" value="1"/>
</dbReference>
<comment type="catalytic activity">
    <reaction evidence="8">
        <text>Endohydrolysis of (1-&gt;4)-beta-D-glucosidic linkages in cellulose, lichenin and cereal beta-D-glucans.</text>
        <dbReference type="EC" id="3.2.1.4"/>
    </reaction>
</comment>
<keyword evidence="8" id="KW-0136">Cellulose degradation</keyword>
<feature type="active site" evidence="7">
    <location>
        <position position="526"/>
    </location>
</feature>
<dbReference type="AlphaFoldDB" id="A0A380S7L3"/>
<dbReference type="Gene3D" id="1.50.10.10">
    <property type="match status" value="1"/>
</dbReference>
<evidence type="ECO:0000256" key="1">
    <source>
        <dbReference type="ARBA" id="ARBA00007072"/>
    </source>
</evidence>
<dbReference type="Pfam" id="PF00759">
    <property type="entry name" value="Glyco_hydro_9"/>
    <property type="match status" value="1"/>
</dbReference>
<feature type="compositionally biased region" description="Low complexity" evidence="9">
    <location>
        <begin position="574"/>
        <end position="629"/>
    </location>
</feature>
<name>A0A380S7L3_FIBSU</name>
<dbReference type="EMBL" id="UHJL01000003">
    <property type="protein sequence ID" value="SUQ25013.1"/>
    <property type="molecule type" value="Genomic_DNA"/>
</dbReference>
<evidence type="ECO:0000256" key="7">
    <source>
        <dbReference type="PROSITE-ProRule" id="PRU10060"/>
    </source>
</evidence>
<dbReference type="EC" id="3.2.1.4" evidence="8"/>
<dbReference type="SUPFAM" id="SSF81296">
    <property type="entry name" value="E set domains"/>
    <property type="match status" value="1"/>
</dbReference>
<keyword evidence="2 6" id="KW-0378">Hydrolase</keyword>
<proteinExistence type="inferred from homology"/>
<dbReference type="PROSITE" id="PS00698">
    <property type="entry name" value="GH9_3"/>
    <property type="match status" value="1"/>
</dbReference>
<dbReference type="CDD" id="cd02850">
    <property type="entry name" value="E_set_Cellulase_N"/>
    <property type="match status" value="1"/>
</dbReference>
<dbReference type="GO" id="GO:0008810">
    <property type="term" value="F:cellulase activity"/>
    <property type="evidence" value="ECO:0007669"/>
    <property type="project" value="UniProtKB-EC"/>
</dbReference>
<evidence type="ECO:0000256" key="6">
    <source>
        <dbReference type="PROSITE-ProRule" id="PRU10059"/>
    </source>
</evidence>
<evidence type="ECO:0000256" key="3">
    <source>
        <dbReference type="ARBA" id="ARBA00023277"/>
    </source>
</evidence>
<protein>
    <recommendedName>
        <fullName evidence="8">Endoglucanase</fullName>
        <ecNumber evidence="8">3.2.1.4</ecNumber>
    </recommendedName>
</protein>
<dbReference type="RefSeq" id="WP_109573343.1">
    <property type="nucleotide sequence ID" value="NZ_UHJL01000003.1"/>
</dbReference>
<dbReference type="InterPro" id="IPR001701">
    <property type="entry name" value="Glyco_hydro_9"/>
</dbReference>
<evidence type="ECO:0000259" key="10">
    <source>
        <dbReference type="Pfam" id="PF00759"/>
    </source>
</evidence>
<evidence type="ECO:0000256" key="5">
    <source>
        <dbReference type="ARBA" id="ARBA00023326"/>
    </source>
</evidence>
<dbReference type="InterPro" id="IPR013783">
    <property type="entry name" value="Ig-like_fold"/>
</dbReference>
<feature type="region of interest" description="Disordered" evidence="9">
    <location>
        <begin position="574"/>
        <end position="640"/>
    </location>
</feature>
<dbReference type="GO" id="GO:0030245">
    <property type="term" value="P:cellulose catabolic process"/>
    <property type="evidence" value="ECO:0007669"/>
    <property type="project" value="UniProtKB-KW"/>
</dbReference>
<sequence length="675" mass="72299">MFVNNHALKSVALAALVAAPAFAATAYINQIGYRPGDFKELALVDANGNVDFVNAAGQVVLSVTPKAASYWDASGQNVQLVDFSKLAEAGKYSIKVNGNVLRSDLVVKSQTYEEIVKASIKWFYYQRASMALESQYAGKWARAAGHTNPTAELHNSTGASGTINSTKGWYDAGDYGRYIVNSGITTYTLLSLYEHFPQYFKSLKWNIPAEGSLPDLLAEIKYNLDWMLTMQASDGGVYHKLTSLGFPGDVMPAADNSKLYAIGKSTAGTFDFAAVMAMASRIYKPFDATYASKCLEAAKKAYAWGLSNPSRNYLANPSDVSTGAYENDNPNDEKILAGTELYITTGDASYKQSGSSEYVSYWGDVMGLATYEKATHQTQFGGDASEAKQKILGTADKFVNRAESGFGVVMAKDDFVWGSNAVASNQGVWLLHAYYLTGEQKYYKAAVKVLDYLLGKNPLDMSFVTGYGSKSPKMPHHRPSTSDNVEEPIPGMLVGGPQPGGEDVGSAAEWKCADYRTGQAATAYTDQRCSYATNEVAINWNAPLAYLAGAIEAINSGYAPEFAAAGVAKQDVPASSSSEAPASSSSSAPQSSSSEVASSSSSAISGNSSSSVVPASSSSSSANVESSSSQGTIAIHAPMDYKTMRSTQPRLRFDDQKVFIEKNGKRFDLKGHRIK</sequence>
<dbReference type="InterPro" id="IPR033126">
    <property type="entry name" value="Glyco_hydro_9_Asp/Glu_AS"/>
</dbReference>
<keyword evidence="5 6" id="KW-0624">Polysaccharide degradation</keyword>
<keyword evidence="3 6" id="KW-0119">Carbohydrate metabolism</keyword>
<evidence type="ECO:0000313" key="13">
    <source>
        <dbReference type="Proteomes" id="UP000255423"/>
    </source>
</evidence>